<gene>
    <name evidence="7" type="ORF">Cboi02_000099400</name>
</gene>
<dbReference type="CDD" id="cd07363">
    <property type="entry name" value="45_DOPA_Dioxygenase"/>
    <property type="match status" value="1"/>
</dbReference>
<name>A0A9W6WF16_CANBO</name>
<dbReference type="AlphaFoldDB" id="A0A9W6WF16"/>
<reference evidence="7" key="1">
    <citation type="submission" date="2023-04" db="EMBL/GenBank/DDBJ databases">
        <title>Candida boidinii NBRC 10035.</title>
        <authorList>
            <person name="Ichikawa N."/>
            <person name="Sato H."/>
            <person name="Tonouchi N."/>
        </authorList>
    </citation>
    <scope>NUCLEOTIDE SEQUENCE</scope>
    <source>
        <strain evidence="7">NBRC 10035</strain>
    </source>
</reference>
<keyword evidence="8" id="KW-1185">Reference proteome</keyword>
<evidence type="ECO:0000256" key="2">
    <source>
        <dbReference type="ARBA" id="ARBA00007581"/>
    </source>
</evidence>
<dbReference type="InterPro" id="IPR014436">
    <property type="entry name" value="Extradiol_dOase_DODA"/>
</dbReference>
<evidence type="ECO:0000313" key="7">
    <source>
        <dbReference type="EMBL" id="GME67601.1"/>
    </source>
</evidence>
<dbReference type="GO" id="GO:0016702">
    <property type="term" value="F:oxidoreductase activity, acting on single donors with incorporation of molecular oxygen, incorporation of two atoms of oxygen"/>
    <property type="evidence" value="ECO:0007669"/>
    <property type="project" value="UniProtKB-ARBA"/>
</dbReference>
<dbReference type="Gene3D" id="3.40.830.10">
    <property type="entry name" value="LigB-like"/>
    <property type="match status" value="1"/>
</dbReference>
<dbReference type="GO" id="GO:0008198">
    <property type="term" value="F:ferrous iron binding"/>
    <property type="evidence" value="ECO:0007669"/>
    <property type="project" value="InterPro"/>
</dbReference>
<comment type="caution">
    <text evidence="7">The sequence shown here is derived from an EMBL/GenBank/DDBJ whole genome shotgun (WGS) entry which is preliminary data.</text>
</comment>
<protein>
    <submittedName>
        <fullName evidence="7">Unnamed protein product</fullName>
    </submittedName>
</protein>
<evidence type="ECO:0000256" key="3">
    <source>
        <dbReference type="ARBA" id="ARBA00022723"/>
    </source>
</evidence>
<evidence type="ECO:0000313" key="8">
    <source>
        <dbReference type="Proteomes" id="UP001165120"/>
    </source>
</evidence>
<keyword evidence="5" id="KW-0560">Oxidoreductase</keyword>
<dbReference type="PANTHER" id="PTHR30096:SF0">
    <property type="entry name" value="4,5-DOPA DIOXYGENASE EXTRADIOL-LIKE PROTEIN"/>
    <property type="match status" value="1"/>
</dbReference>
<keyword evidence="4" id="KW-0862">Zinc</keyword>
<accession>A0A9W6WF16</accession>
<keyword evidence="3" id="KW-0479">Metal-binding</keyword>
<sequence length="353" mass="38790">MSIFLRYFTKTPVTQNLTKKSIIQDLTTAATSTSTSSTFKMTSAFSFKTSPKTPLYFFSHGGPTFGDREDDFGGDAGAYDKVHEIGTLIKNKVKPDFIIVISAHWQSNGANTVEVAIPDTSNSFRAKSEKLTPDENDLIYDFYGFPSHMYKQQFHTVGSEPLANDIVKTLTENGFKSSTVKRGIDHGVWVPFRVAFTDARIQDTGKPAIDVPLIQVSLTGSNLIEPAVRLGKALSSYRQKNGVIICSGMSVHNLRDIGRAMGNGNRPLPYTPAFNKLLTKILTSSNDSSVVAEELENLEKLSDLRKLYISAHPTPEHFLPVAVGVGASNNDTCKELYSKGKGSLGWNVYEWSS</sequence>
<dbReference type="Pfam" id="PF02900">
    <property type="entry name" value="LigB"/>
    <property type="match status" value="1"/>
</dbReference>
<evidence type="ECO:0000259" key="6">
    <source>
        <dbReference type="Pfam" id="PF02900"/>
    </source>
</evidence>
<evidence type="ECO:0000256" key="5">
    <source>
        <dbReference type="ARBA" id="ARBA00023002"/>
    </source>
</evidence>
<dbReference type="EMBL" id="BSXN01000209">
    <property type="protein sequence ID" value="GME67601.1"/>
    <property type="molecule type" value="Genomic_DNA"/>
</dbReference>
<dbReference type="InterPro" id="IPR004183">
    <property type="entry name" value="Xdiol_dOase_suB"/>
</dbReference>
<feature type="domain" description="Extradiol ring-cleavage dioxygenase class III enzyme subunit B" evidence="6">
    <location>
        <begin position="55"/>
        <end position="336"/>
    </location>
</feature>
<dbReference type="PANTHER" id="PTHR30096">
    <property type="entry name" value="4,5-DOPA DIOXYGENASE EXTRADIOL-LIKE PROTEIN"/>
    <property type="match status" value="1"/>
</dbReference>
<dbReference type="SUPFAM" id="SSF53213">
    <property type="entry name" value="LigB-like"/>
    <property type="match status" value="1"/>
</dbReference>
<comment type="similarity">
    <text evidence="2">Belongs to the DODA-type extradiol aromatic ring-opening dioxygenase family.</text>
</comment>
<evidence type="ECO:0000256" key="4">
    <source>
        <dbReference type="ARBA" id="ARBA00022833"/>
    </source>
</evidence>
<comment type="cofactor">
    <cofactor evidence="1">
        <name>Zn(2+)</name>
        <dbReference type="ChEBI" id="CHEBI:29105"/>
    </cofactor>
</comment>
<dbReference type="GO" id="GO:0008270">
    <property type="term" value="F:zinc ion binding"/>
    <property type="evidence" value="ECO:0007669"/>
    <property type="project" value="InterPro"/>
</dbReference>
<organism evidence="7 8">
    <name type="scientific">Candida boidinii</name>
    <name type="common">Yeast</name>
    <dbReference type="NCBI Taxonomy" id="5477"/>
    <lineage>
        <taxon>Eukaryota</taxon>
        <taxon>Fungi</taxon>
        <taxon>Dikarya</taxon>
        <taxon>Ascomycota</taxon>
        <taxon>Saccharomycotina</taxon>
        <taxon>Pichiomycetes</taxon>
        <taxon>Pichiales</taxon>
        <taxon>Pichiaceae</taxon>
        <taxon>Ogataea</taxon>
        <taxon>Ogataea/Candida clade</taxon>
    </lineage>
</organism>
<dbReference type="Proteomes" id="UP001165120">
    <property type="component" value="Unassembled WGS sequence"/>
</dbReference>
<evidence type="ECO:0000256" key="1">
    <source>
        <dbReference type="ARBA" id="ARBA00001947"/>
    </source>
</evidence>
<proteinExistence type="inferred from homology"/>